<dbReference type="SUPFAM" id="SSF102114">
    <property type="entry name" value="Radical SAM enzymes"/>
    <property type="match status" value="1"/>
</dbReference>
<name>B8CY59_HALOH</name>
<dbReference type="STRING" id="373903.Hore_14790"/>
<keyword evidence="2" id="KW-1185">Reference proteome</keyword>
<dbReference type="Pfam" id="PF01136">
    <property type="entry name" value="Peptidase_U32"/>
    <property type="match status" value="2"/>
</dbReference>
<dbReference type="RefSeq" id="WP_012636411.1">
    <property type="nucleotide sequence ID" value="NC_011899.1"/>
</dbReference>
<dbReference type="EMBL" id="CP001098">
    <property type="protein sequence ID" value="ACL70228.1"/>
    <property type="molecule type" value="Genomic_DNA"/>
</dbReference>
<proteinExistence type="predicted"/>
<organism evidence="1 2">
    <name type="scientific">Halothermothrix orenii (strain H 168 / OCM 544 / DSM 9562)</name>
    <dbReference type="NCBI Taxonomy" id="373903"/>
    <lineage>
        <taxon>Bacteria</taxon>
        <taxon>Bacillati</taxon>
        <taxon>Bacillota</taxon>
        <taxon>Clostridia</taxon>
        <taxon>Halanaerobiales</taxon>
        <taxon>Halothermotrichaceae</taxon>
        <taxon>Halothermothrix</taxon>
    </lineage>
</organism>
<dbReference type="InterPro" id="IPR058240">
    <property type="entry name" value="rSAM_sf"/>
</dbReference>
<dbReference type="InterPro" id="IPR051454">
    <property type="entry name" value="RNA/ubiquinone_mod_enzymes"/>
</dbReference>
<dbReference type="KEGG" id="hor:Hore_14790"/>
<dbReference type="HOGENOM" id="CLU_011540_4_0_9"/>
<evidence type="ECO:0000313" key="1">
    <source>
        <dbReference type="EMBL" id="ACL70228.1"/>
    </source>
</evidence>
<reference evidence="1 2" key="1">
    <citation type="journal article" date="2009" name="PLoS ONE">
        <title>Genome analysis of the anaerobic thermohalophilic bacterium Halothermothrix orenii.</title>
        <authorList>
            <person name="Mavromatis K."/>
            <person name="Ivanova N."/>
            <person name="Anderson I."/>
            <person name="Lykidis A."/>
            <person name="Hooper S.D."/>
            <person name="Sun H."/>
            <person name="Kunin V."/>
            <person name="Lapidus A."/>
            <person name="Hugenholtz P."/>
            <person name="Patel B."/>
            <person name="Kyrpides N.C."/>
        </authorList>
    </citation>
    <scope>NUCLEOTIDE SEQUENCE [LARGE SCALE GENOMIC DNA]</scope>
    <source>
        <strain evidence="2">H 168 / OCM 544 / DSM 9562</strain>
    </source>
</reference>
<sequence length="667" mass="74943">MMINNVELLAPAGKWEALETVIEAGADAVYLGGKKHNMRLLRTGFNFSNEELKEAVNLAHSRGVKIYVTVNNLQGDEELDEIAPYLQYLAEIEVDAFIVQDLGLLYLINELGLEVPVHSSVMMNVHNIDMARYLHDHGVRRFIVSRELSFDQVRHMTRETGFEYEYFIHGDMCFSQSGQCLLSGMVFGNSSNRGRCLKPCRWPYSLARYKNGYFEEGVEVKADGPYFLAVKDMCVFRHIPQLIRSGIVSFKIEGRMKPASQLKRIVSAYRTAIDRYLDDPVGYTVDEDIYRDLYDHRVRDFSTCFALKNPGSDGIGYTGEREPKFFSEAREEKKLNPDMDLDMDLKLDIDNPTDYSSGAKEVVALPLLSIKVNGLEEAEAALKSGVDRIYIGGETPSWKPPCGQEVINKVLDKAEKAGVEVVVTTPRITFSDEMEEYIELLKGLDLEQTGGVMAGNLGMIRALNEYFDTRVMADFGVNAFNTRALSILKESGVVQVTNQLESSLKQILKMASGTDMDLELIGHGHLPFMVSDHCLLSELLEGKTPEDQCSAPCRGERYGLVNDKKRVYPVMTDQYCRTHLYLSKELALLPFLDRILLSGIKSFRIEAGLYNAAKVEAVVDIYKRAFIAIKNGRWSQEKTSLYNELKGLSDTGYTLAAYEKGVLGTGT</sequence>
<dbReference type="PANTHER" id="PTHR30217">
    <property type="entry name" value="PEPTIDASE U32 FAMILY"/>
    <property type="match status" value="1"/>
</dbReference>
<accession>B8CY59</accession>
<evidence type="ECO:0000313" key="2">
    <source>
        <dbReference type="Proteomes" id="UP000000719"/>
    </source>
</evidence>
<dbReference type="Proteomes" id="UP000000719">
    <property type="component" value="Chromosome"/>
</dbReference>
<gene>
    <name evidence="1" type="ordered locus">Hore_14790</name>
</gene>
<protein>
    <submittedName>
        <fullName evidence="1">Peptidase U32</fullName>
    </submittedName>
</protein>
<dbReference type="AlphaFoldDB" id="B8CY59"/>
<dbReference type="eggNOG" id="COG0826">
    <property type="taxonomic scope" value="Bacteria"/>
</dbReference>
<dbReference type="MEROPS" id="U32.003"/>
<dbReference type="InterPro" id="IPR001539">
    <property type="entry name" value="Peptidase_U32"/>
</dbReference>